<evidence type="ECO:0000313" key="1">
    <source>
        <dbReference type="EMBL" id="ADB59581.1"/>
    </source>
</evidence>
<sequence>MDAIRIERTSDRTPLLVAEARQRGNAHGHACQIVPTAMELTRSLVEAKADEYREREPLYPVERESIETLPDAFAAGEFSRRDAEWVVQWYYRRLLGAIPDARRREREDRFGRNEFETVRDAITDVAAATDPADRIDRLTALEGVDVPVASAFLFFTDPERCIVVSEREWAVLADCEQLSELYPEPPSVADYEPYLETCRSLADRFDCDMWTLYRALWRLWKDRD</sequence>
<keyword evidence="2" id="KW-1185">Reference proteome</keyword>
<dbReference type="AlphaFoldDB" id="D2RWW9"/>
<dbReference type="eggNOG" id="arCOG08193">
    <property type="taxonomic scope" value="Archaea"/>
</dbReference>
<gene>
    <name evidence="1" type="ordered locus">Htur_0684</name>
</gene>
<dbReference type="EMBL" id="CP001860">
    <property type="protein sequence ID" value="ADB59581.1"/>
    <property type="molecule type" value="Genomic_DNA"/>
</dbReference>
<organism evidence="1 2">
    <name type="scientific">Haloterrigena turkmenica (strain ATCC 51198 / DSM 5511 / JCM 9101 / NCIMB 13204 / VKM B-1734 / 4k)</name>
    <name type="common">Halococcus turkmenicus</name>
    <dbReference type="NCBI Taxonomy" id="543526"/>
    <lineage>
        <taxon>Archaea</taxon>
        <taxon>Methanobacteriati</taxon>
        <taxon>Methanobacteriota</taxon>
        <taxon>Stenosarchaea group</taxon>
        <taxon>Halobacteria</taxon>
        <taxon>Halobacteriales</taxon>
        <taxon>Natrialbaceae</taxon>
        <taxon>Haloterrigena</taxon>
    </lineage>
</organism>
<dbReference type="HOGENOM" id="CLU_1387571_0_0_2"/>
<dbReference type="Proteomes" id="UP000001903">
    <property type="component" value="Chromosome"/>
</dbReference>
<dbReference type="KEGG" id="htu:Htur_0684"/>
<protein>
    <submittedName>
        <fullName evidence="1">Uncharacterized protein</fullName>
    </submittedName>
</protein>
<proteinExistence type="predicted"/>
<reference evidence="1 2" key="1">
    <citation type="journal article" date="2010" name="Stand. Genomic Sci.">
        <title>Complete genome sequence of Haloterrigena turkmenica type strain (4k).</title>
        <authorList>
            <person name="Saunders E."/>
            <person name="Tindall B.J."/>
            <person name="Fahnrich R."/>
            <person name="Lapidus A."/>
            <person name="Copeland A."/>
            <person name="Del Rio T.G."/>
            <person name="Lucas S."/>
            <person name="Chen F."/>
            <person name="Tice H."/>
            <person name="Cheng J.F."/>
            <person name="Han C."/>
            <person name="Detter J.C."/>
            <person name="Bruce D."/>
            <person name="Goodwin L."/>
            <person name="Chain P."/>
            <person name="Pitluck S."/>
            <person name="Pati A."/>
            <person name="Ivanova N."/>
            <person name="Mavromatis K."/>
            <person name="Chen A."/>
            <person name="Palaniappan K."/>
            <person name="Land M."/>
            <person name="Hauser L."/>
            <person name="Chang Y.J."/>
            <person name="Jeffries C.D."/>
            <person name="Brettin T."/>
            <person name="Rohde M."/>
            <person name="Goker M."/>
            <person name="Bristow J."/>
            <person name="Eisen J.A."/>
            <person name="Markowitz V."/>
            <person name="Hugenholtz P."/>
            <person name="Klenk H.P."/>
            <person name="Kyrpides N.C."/>
        </authorList>
    </citation>
    <scope>NUCLEOTIDE SEQUENCE [LARGE SCALE GENOMIC DNA]</scope>
    <source>
        <strain evidence="2">ATCC 51198 / DSM 5511 / JCM 9101 / NCIMB 13204 / VKM B-1734 / 4k</strain>
    </source>
</reference>
<evidence type="ECO:0000313" key="2">
    <source>
        <dbReference type="Proteomes" id="UP000001903"/>
    </source>
</evidence>
<accession>D2RWW9</accession>
<name>D2RWW9_HALTV</name>